<dbReference type="NCBIfam" id="TIGR03168">
    <property type="entry name" value="1-PFK"/>
    <property type="match status" value="1"/>
</dbReference>
<sequence>MIYTVTLNPAIDYVIKVDNFETGIVNRTKQENMFFGGKGINVSNVLKTLGEKSTALGFIAGFTGKAIKEGLEAKGLKTDFVEVAGLSRINVKMKSDNETEINGMGPQIKDAQVQALLGKLDNLKDGDILVLSGSIPGSMPDDIYEKIMEYVKSKNVLIVVDATNNLLMNCLKHHPFLIKPNNHELAEIFNVEIKNKEDVVVYAKKLQTMGAKNVLVSMAGDGAVLVDQNNDVHITSAPKGEVKNSVGAGDSMVAGFIYGYIKTNDFKMALKQATATGSATAFSEDLASKEKIDELLKTISEDE</sequence>
<evidence type="ECO:0000313" key="10">
    <source>
        <dbReference type="EMBL" id="RGD87320.1"/>
    </source>
</evidence>
<dbReference type="InterPro" id="IPR011611">
    <property type="entry name" value="PfkB_dom"/>
</dbReference>
<evidence type="ECO:0000313" key="11">
    <source>
        <dbReference type="Proteomes" id="UP000261032"/>
    </source>
</evidence>
<dbReference type="GO" id="GO:0005524">
    <property type="term" value="F:ATP binding"/>
    <property type="evidence" value="ECO:0007669"/>
    <property type="project" value="UniProtKB-UniRule"/>
</dbReference>
<dbReference type="FunFam" id="3.40.1190.20:FF:000001">
    <property type="entry name" value="Phosphofructokinase"/>
    <property type="match status" value="1"/>
</dbReference>
<gene>
    <name evidence="10" type="primary">pfkB</name>
    <name evidence="10" type="ORF">DXB93_01280</name>
</gene>
<evidence type="ECO:0000256" key="1">
    <source>
        <dbReference type="ARBA" id="ARBA00005380"/>
    </source>
</evidence>
<name>A0A3E3EHD7_9FIRM</name>
<feature type="domain" description="Carbohydrate kinase PfkB" evidence="9">
    <location>
        <begin position="10"/>
        <end position="285"/>
    </location>
</feature>
<dbReference type="Gene3D" id="3.40.1190.20">
    <property type="match status" value="1"/>
</dbReference>
<dbReference type="RefSeq" id="WP_117580205.1">
    <property type="nucleotide sequence ID" value="NZ_CAXMZE010000001.1"/>
</dbReference>
<evidence type="ECO:0000256" key="6">
    <source>
        <dbReference type="ARBA" id="ARBA00047745"/>
    </source>
</evidence>
<evidence type="ECO:0000256" key="4">
    <source>
        <dbReference type="ARBA" id="ARBA00022777"/>
    </source>
</evidence>
<dbReference type="InterPro" id="IPR002173">
    <property type="entry name" value="Carboh/pur_kinase_PfkB_CS"/>
</dbReference>
<dbReference type="EC" id="2.7.1.144" evidence="7"/>
<dbReference type="PANTHER" id="PTHR46566:SF1">
    <property type="entry name" value="1-PHOSPHOFRUCTOKINASE"/>
    <property type="match status" value="1"/>
</dbReference>
<comment type="catalytic activity">
    <reaction evidence="7">
        <text>D-tagatofuranose 6-phosphate + ATP = D-tagatofuranose 1,6-bisphosphate + ADP + H(+)</text>
        <dbReference type="Rhea" id="RHEA:12420"/>
        <dbReference type="ChEBI" id="CHEBI:15378"/>
        <dbReference type="ChEBI" id="CHEBI:30616"/>
        <dbReference type="ChEBI" id="CHEBI:58694"/>
        <dbReference type="ChEBI" id="CHEBI:58695"/>
        <dbReference type="ChEBI" id="CHEBI:456216"/>
        <dbReference type="EC" id="2.7.1.144"/>
    </reaction>
</comment>
<keyword evidence="2 7" id="KW-0808">Transferase</keyword>
<comment type="catalytic activity">
    <reaction evidence="6 8">
        <text>beta-D-fructose 1-phosphate + ATP = beta-D-fructose 1,6-bisphosphate + ADP + H(+)</text>
        <dbReference type="Rhea" id="RHEA:14213"/>
        <dbReference type="ChEBI" id="CHEBI:15378"/>
        <dbReference type="ChEBI" id="CHEBI:30616"/>
        <dbReference type="ChEBI" id="CHEBI:32966"/>
        <dbReference type="ChEBI" id="CHEBI:138881"/>
        <dbReference type="ChEBI" id="CHEBI:456216"/>
        <dbReference type="EC" id="2.7.1.56"/>
    </reaction>
</comment>
<dbReference type="AlphaFoldDB" id="A0A3E3EHD7"/>
<dbReference type="Proteomes" id="UP000261032">
    <property type="component" value="Unassembled WGS sequence"/>
</dbReference>
<keyword evidence="5 7" id="KW-0067">ATP-binding</keyword>
<dbReference type="GO" id="GO:0016052">
    <property type="term" value="P:carbohydrate catabolic process"/>
    <property type="evidence" value="ECO:0007669"/>
    <property type="project" value="UniProtKB-ARBA"/>
</dbReference>
<dbReference type="GO" id="GO:0009024">
    <property type="term" value="F:tagatose-6-phosphate kinase activity"/>
    <property type="evidence" value="ECO:0007669"/>
    <property type="project" value="UniProtKB-EC"/>
</dbReference>
<evidence type="ECO:0000256" key="2">
    <source>
        <dbReference type="ARBA" id="ARBA00022679"/>
    </source>
</evidence>
<evidence type="ECO:0000256" key="3">
    <source>
        <dbReference type="ARBA" id="ARBA00022741"/>
    </source>
</evidence>
<evidence type="ECO:0000256" key="8">
    <source>
        <dbReference type="RuleBase" id="RU369061"/>
    </source>
</evidence>
<dbReference type="GO" id="GO:2001059">
    <property type="term" value="P:D-tagatose 6-phosphate catabolic process"/>
    <property type="evidence" value="ECO:0007669"/>
    <property type="project" value="UniProtKB-UniPathway"/>
</dbReference>
<dbReference type="PIRSF" id="PIRSF000535">
    <property type="entry name" value="1PFK/6PFK/LacC"/>
    <property type="match status" value="1"/>
</dbReference>
<dbReference type="Pfam" id="PF00294">
    <property type="entry name" value="PfkB"/>
    <property type="match status" value="1"/>
</dbReference>
<dbReference type="InterPro" id="IPR017583">
    <property type="entry name" value="Tagatose/fructose_Pkinase"/>
</dbReference>
<protein>
    <recommendedName>
        <fullName evidence="7">Tagatose-6-phosphate kinase</fullName>
        <ecNumber evidence="7">2.7.1.144</ecNumber>
    </recommendedName>
</protein>
<dbReference type="PROSITE" id="PS00584">
    <property type="entry name" value="PFKB_KINASES_2"/>
    <property type="match status" value="1"/>
</dbReference>
<evidence type="ECO:0000256" key="7">
    <source>
        <dbReference type="PIRNR" id="PIRNR000535"/>
    </source>
</evidence>
<reference evidence="10 11" key="1">
    <citation type="submission" date="2018-08" db="EMBL/GenBank/DDBJ databases">
        <title>A genome reference for cultivated species of the human gut microbiota.</title>
        <authorList>
            <person name="Zou Y."/>
            <person name="Xue W."/>
            <person name="Luo G."/>
        </authorList>
    </citation>
    <scope>NUCLEOTIDE SEQUENCE [LARGE SCALE GENOMIC DNA]</scope>
    <source>
        <strain evidence="10 11">OM06-4</strain>
    </source>
</reference>
<dbReference type="PANTHER" id="PTHR46566">
    <property type="entry name" value="1-PHOSPHOFRUCTOKINASE-RELATED"/>
    <property type="match status" value="1"/>
</dbReference>
<dbReference type="CDD" id="cd01164">
    <property type="entry name" value="FruK_PfkB_like"/>
    <property type="match status" value="1"/>
</dbReference>
<evidence type="ECO:0000256" key="5">
    <source>
        <dbReference type="ARBA" id="ARBA00022840"/>
    </source>
</evidence>
<comment type="pathway">
    <text evidence="7">Carbohydrate metabolism; D-tagatose 6-phosphate degradation; D-glyceraldehyde 3-phosphate and glycerone phosphate from D-tagatose 6-phosphate: step 1/2.</text>
</comment>
<organism evidence="10 11">
    <name type="scientific">Thomasclavelia ramosa</name>
    <dbReference type="NCBI Taxonomy" id="1547"/>
    <lineage>
        <taxon>Bacteria</taxon>
        <taxon>Bacillati</taxon>
        <taxon>Bacillota</taxon>
        <taxon>Erysipelotrichia</taxon>
        <taxon>Erysipelotrichales</taxon>
        <taxon>Coprobacillaceae</taxon>
        <taxon>Thomasclavelia</taxon>
    </lineage>
</organism>
<dbReference type="GO" id="GO:0005829">
    <property type="term" value="C:cytosol"/>
    <property type="evidence" value="ECO:0007669"/>
    <property type="project" value="TreeGrafter"/>
</dbReference>
<dbReference type="SUPFAM" id="SSF53613">
    <property type="entry name" value="Ribokinase-like"/>
    <property type="match status" value="1"/>
</dbReference>
<dbReference type="UniPathway" id="UPA00704">
    <property type="reaction ID" value="UER00715"/>
</dbReference>
<dbReference type="EMBL" id="QUSL01000001">
    <property type="protein sequence ID" value="RGD87320.1"/>
    <property type="molecule type" value="Genomic_DNA"/>
</dbReference>
<comment type="similarity">
    <text evidence="1">Belongs to the carbohydrate kinase pfkB family.</text>
</comment>
<comment type="caution">
    <text evidence="10">The sequence shown here is derived from an EMBL/GenBank/DDBJ whole genome shotgun (WGS) entry which is preliminary data.</text>
</comment>
<dbReference type="InterPro" id="IPR029056">
    <property type="entry name" value="Ribokinase-like"/>
</dbReference>
<proteinExistence type="inferred from homology"/>
<keyword evidence="7" id="KW-0423">Lactose metabolism</keyword>
<comment type="function">
    <text evidence="8">Catalyzes the ATP-dependent phosphorylation of fructose-l-phosphate to fructose-l,6-bisphosphate.</text>
</comment>
<dbReference type="InterPro" id="IPR022463">
    <property type="entry name" value="1-PFruKinase"/>
</dbReference>
<dbReference type="GO" id="GO:0008662">
    <property type="term" value="F:1-phosphofructokinase activity"/>
    <property type="evidence" value="ECO:0007669"/>
    <property type="project" value="UniProtKB-UniRule"/>
</dbReference>
<keyword evidence="4 8" id="KW-0418">Kinase</keyword>
<dbReference type="GO" id="GO:0005988">
    <property type="term" value="P:lactose metabolic process"/>
    <property type="evidence" value="ECO:0007669"/>
    <property type="project" value="UniProtKB-KW"/>
</dbReference>
<evidence type="ECO:0000259" key="9">
    <source>
        <dbReference type="Pfam" id="PF00294"/>
    </source>
</evidence>
<dbReference type="GO" id="GO:0044281">
    <property type="term" value="P:small molecule metabolic process"/>
    <property type="evidence" value="ECO:0007669"/>
    <property type="project" value="UniProtKB-ARBA"/>
</dbReference>
<dbReference type="NCBIfam" id="TIGR03828">
    <property type="entry name" value="pfkB"/>
    <property type="match status" value="1"/>
</dbReference>
<keyword evidence="3 7" id="KW-0547">Nucleotide-binding</keyword>
<accession>A0A3E3EHD7</accession>
<comment type="similarity">
    <text evidence="7">Belongs to the carbohydrate kinase PfkB family. LacC subfamily.</text>
</comment>